<evidence type="ECO:0000313" key="1">
    <source>
        <dbReference type="EMBL" id="EMS77803.1"/>
    </source>
</evidence>
<dbReference type="OrthoDB" id="5421632at2"/>
<sequence>MKTHTNRDRFDFEIGYLTRSPCLTCENKKNLPGCHQDCAVLDIIQTTLARGISSQASGYGS</sequence>
<organism evidence="1 2">
    <name type="scientific">Desulfotignum phosphitoxidans DSM 13687</name>
    <dbReference type="NCBI Taxonomy" id="1286635"/>
    <lineage>
        <taxon>Bacteria</taxon>
        <taxon>Pseudomonadati</taxon>
        <taxon>Thermodesulfobacteriota</taxon>
        <taxon>Desulfobacteria</taxon>
        <taxon>Desulfobacterales</taxon>
        <taxon>Desulfobacteraceae</taxon>
        <taxon>Desulfotignum</taxon>
    </lineage>
</organism>
<comment type="caution">
    <text evidence="1">The sequence shown here is derived from an EMBL/GenBank/DDBJ whole genome shotgun (WGS) entry which is preliminary data.</text>
</comment>
<dbReference type="Proteomes" id="UP000014216">
    <property type="component" value="Unassembled WGS sequence"/>
</dbReference>
<proteinExistence type="predicted"/>
<keyword evidence="2" id="KW-1185">Reference proteome</keyword>
<evidence type="ECO:0000313" key="2">
    <source>
        <dbReference type="Proteomes" id="UP000014216"/>
    </source>
</evidence>
<dbReference type="EMBL" id="APJX01000012">
    <property type="protein sequence ID" value="EMS77803.1"/>
    <property type="molecule type" value="Genomic_DNA"/>
</dbReference>
<accession>S0FRV6</accession>
<reference evidence="1 2" key="1">
    <citation type="journal article" date="2013" name="Genome Announc.">
        <title>Draft Genome Sequence of Desulfotignum phosphitoxidans DSM 13687 Strain FiPS-3.</title>
        <authorList>
            <person name="Poehlein A."/>
            <person name="Daniel R."/>
            <person name="Simeonova D.D."/>
        </authorList>
    </citation>
    <scope>NUCLEOTIDE SEQUENCE [LARGE SCALE GENOMIC DNA]</scope>
    <source>
        <strain evidence="1 2">DSM 13687</strain>
    </source>
</reference>
<dbReference type="AlphaFoldDB" id="S0FRV6"/>
<gene>
    <name evidence="1" type="ORF">Dpo_12c00810</name>
</gene>
<name>S0FRV6_9BACT</name>
<protein>
    <submittedName>
        <fullName evidence="1">Uncharacterized protein</fullName>
    </submittedName>
</protein>
<dbReference type="RefSeq" id="WP_006968241.1">
    <property type="nucleotide sequence ID" value="NZ_APJX01000012.1"/>
</dbReference>